<proteinExistence type="predicted"/>
<comment type="caution">
    <text evidence="2">The sequence shown here is derived from an EMBL/GenBank/DDBJ whole genome shotgun (WGS) entry which is preliminary data.</text>
</comment>
<keyword evidence="3" id="KW-1185">Reference proteome</keyword>
<evidence type="ECO:0000313" key="2">
    <source>
        <dbReference type="EMBL" id="CAJ1969714.1"/>
    </source>
</evidence>
<evidence type="ECO:0000256" key="1">
    <source>
        <dbReference type="SAM" id="MobiDB-lite"/>
    </source>
</evidence>
<dbReference type="Proteomes" id="UP001295423">
    <property type="component" value="Unassembled WGS sequence"/>
</dbReference>
<dbReference type="EMBL" id="CAKOGP040002425">
    <property type="protein sequence ID" value="CAJ1969714.1"/>
    <property type="molecule type" value="Genomic_DNA"/>
</dbReference>
<reference evidence="2" key="1">
    <citation type="submission" date="2023-08" db="EMBL/GenBank/DDBJ databases">
        <authorList>
            <person name="Audoor S."/>
            <person name="Bilcke G."/>
        </authorList>
    </citation>
    <scope>NUCLEOTIDE SEQUENCE</scope>
</reference>
<accession>A0AAD2GCM2</accession>
<sequence>MRSPNRTTAVATRQFFAWLEANHGGLPMLQRYTPSEPTSSVPVAPSLVVQRSKLQAQDLKDLFEHKIVALHVPSFYPRASAIRLGQALALEAQSDNSDSSSSSHDDDGTSGGRKNWKISTARGLESSDVFTLGAHMPWNMAVSQNAIDDYLKYVPVEFQNRRRRKEQQQGKGKLLLLADSIWPLDQLRLELDEVWPAGANLSKYQNQHAMGGGLPRIMMGPTRWKKGLIHVDELGPLNVNRGTFSANIYLQLPNHQEDGENEAPVLDIWPLDIRSKWDWYRNAHTLSELTSQSAEGQVKLRNALGPPQRIVVQPGDLVLLCVQRPHAAVGFTQPTTRVSLQTFLQFEGNGDGIQIET</sequence>
<feature type="region of interest" description="Disordered" evidence="1">
    <location>
        <begin position="93"/>
        <end position="118"/>
    </location>
</feature>
<evidence type="ECO:0000313" key="3">
    <source>
        <dbReference type="Proteomes" id="UP001295423"/>
    </source>
</evidence>
<protein>
    <submittedName>
        <fullName evidence="2">Uncharacterized protein</fullName>
    </submittedName>
</protein>
<gene>
    <name evidence="2" type="ORF">CYCCA115_LOCUS23850</name>
</gene>
<dbReference type="AlphaFoldDB" id="A0AAD2GCM2"/>
<organism evidence="2 3">
    <name type="scientific">Cylindrotheca closterium</name>
    <dbReference type="NCBI Taxonomy" id="2856"/>
    <lineage>
        <taxon>Eukaryota</taxon>
        <taxon>Sar</taxon>
        <taxon>Stramenopiles</taxon>
        <taxon>Ochrophyta</taxon>
        <taxon>Bacillariophyta</taxon>
        <taxon>Bacillariophyceae</taxon>
        <taxon>Bacillariophycidae</taxon>
        <taxon>Bacillariales</taxon>
        <taxon>Bacillariaceae</taxon>
        <taxon>Cylindrotheca</taxon>
    </lineage>
</organism>
<name>A0AAD2GCM2_9STRA</name>